<evidence type="ECO:0000313" key="3">
    <source>
        <dbReference type="Proteomes" id="UP000199211"/>
    </source>
</evidence>
<dbReference type="Pfam" id="PF01381">
    <property type="entry name" value="HTH_3"/>
    <property type="match status" value="1"/>
</dbReference>
<dbReference type="Proteomes" id="UP000199211">
    <property type="component" value="Unassembled WGS sequence"/>
</dbReference>
<evidence type="ECO:0000259" key="1">
    <source>
        <dbReference type="PROSITE" id="PS50943"/>
    </source>
</evidence>
<name>A0ABY1FTW0_9GAMM</name>
<dbReference type="CDD" id="cd00093">
    <property type="entry name" value="HTH_XRE"/>
    <property type="match status" value="1"/>
</dbReference>
<organism evidence="2 3">
    <name type="scientific">Marinobacter salarius</name>
    <dbReference type="NCBI Taxonomy" id="1420917"/>
    <lineage>
        <taxon>Bacteria</taxon>
        <taxon>Pseudomonadati</taxon>
        <taxon>Pseudomonadota</taxon>
        <taxon>Gammaproteobacteria</taxon>
        <taxon>Pseudomonadales</taxon>
        <taxon>Marinobacteraceae</taxon>
        <taxon>Marinobacter</taxon>
    </lineage>
</organism>
<accession>A0ABY1FTW0</accession>
<evidence type="ECO:0000313" key="2">
    <source>
        <dbReference type="EMBL" id="SFM08668.1"/>
    </source>
</evidence>
<protein>
    <submittedName>
        <fullName evidence="2">Helix-turn-helix</fullName>
    </submittedName>
</protein>
<dbReference type="EMBL" id="FOTV01000027">
    <property type="protein sequence ID" value="SFM08668.1"/>
    <property type="molecule type" value="Genomic_DNA"/>
</dbReference>
<dbReference type="SUPFAM" id="SSF47413">
    <property type="entry name" value="lambda repressor-like DNA-binding domains"/>
    <property type="match status" value="1"/>
</dbReference>
<dbReference type="InterPro" id="IPR001387">
    <property type="entry name" value="Cro/C1-type_HTH"/>
</dbReference>
<dbReference type="PROSITE" id="PS50943">
    <property type="entry name" value="HTH_CROC1"/>
    <property type="match status" value="1"/>
</dbReference>
<gene>
    <name evidence="2" type="ORF">SAMN04487868_12765</name>
</gene>
<sequence>MNSKFYIELALKKLGTSQKELAKELGVSPTQVTKWKKGDSMSLEMEERFRSLTGIGDLDPSVVATAGSVEQALKWDRLVQFLAQLAVESAETGYDTVPLIDDLGLLTVSVFECFNSLGIRIPEKLPPEIDFDFDDYSPESEEEYEAVLRENAYSSTIYAAFLGLNDLYGFYAAYISELETNEKITLMGTEAENIGHCLLQLAFAKLNLDPAFANEAKQFQYQTFRDYEHWINVLKSEAWQASVPVRIELMQLVRGDNDEIGNAAERESLGFSSDQIHPDVYMNELLVGMRVIHQVLPAILNKLGLDDFELDTDELKPR</sequence>
<dbReference type="Gene3D" id="1.10.260.40">
    <property type="entry name" value="lambda repressor-like DNA-binding domains"/>
    <property type="match status" value="1"/>
</dbReference>
<reference evidence="2 3" key="1">
    <citation type="submission" date="2016-10" db="EMBL/GenBank/DDBJ databases">
        <authorList>
            <person name="Varghese N."/>
            <person name="Submissions S."/>
        </authorList>
    </citation>
    <scope>NUCLEOTIDE SEQUENCE [LARGE SCALE GENOMIC DNA]</scope>
    <source>
        <strain evidence="2 3">DSM 26291</strain>
    </source>
</reference>
<comment type="caution">
    <text evidence="2">The sequence shown here is derived from an EMBL/GenBank/DDBJ whole genome shotgun (WGS) entry which is preliminary data.</text>
</comment>
<dbReference type="RefSeq" id="WP_091644398.1">
    <property type="nucleotide sequence ID" value="NZ_FOTV01000027.1"/>
</dbReference>
<dbReference type="InterPro" id="IPR010982">
    <property type="entry name" value="Lambda_DNA-bd_dom_sf"/>
</dbReference>
<proteinExistence type="predicted"/>
<feature type="domain" description="HTH cro/C1-type" evidence="1">
    <location>
        <begin position="7"/>
        <end position="38"/>
    </location>
</feature>
<keyword evidence="3" id="KW-1185">Reference proteome</keyword>